<evidence type="ECO:0000256" key="1">
    <source>
        <dbReference type="SAM" id="MobiDB-lite"/>
    </source>
</evidence>
<organism evidence="3 4">
    <name type="scientific">Bugula neritina</name>
    <name type="common">Brown bryozoan</name>
    <name type="synonym">Sertularia neritina</name>
    <dbReference type="NCBI Taxonomy" id="10212"/>
    <lineage>
        <taxon>Eukaryota</taxon>
        <taxon>Metazoa</taxon>
        <taxon>Spiralia</taxon>
        <taxon>Lophotrochozoa</taxon>
        <taxon>Bryozoa</taxon>
        <taxon>Gymnolaemata</taxon>
        <taxon>Cheilostomatida</taxon>
        <taxon>Flustrina</taxon>
        <taxon>Buguloidea</taxon>
        <taxon>Bugulidae</taxon>
        <taxon>Bugula</taxon>
    </lineage>
</organism>
<gene>
    <name evidence="3" type="ORF">EB796_006931</name>
</gene>
<keyword evidence="2" id="KW-1133">Transmembrane helix</keyword>
<keyword evidence="2" id="KW-0812">Transmembrane</keyword>
<evidence type="ECO:0000313" key="3">
    <source>
        <dbReference type="EMBL" id="KAF6034758.1"/>
    </source>
</evidence>
<keyword evidence="2" id="KW-0472">Membrane</keyword>
<dbReference type="EMBL" id="VXIV02001000">
    <property type="protein sequence ID" value="KAF6034758.1"/>
    <property type="molecule type" value="Genomic_DNA"/>
</dbReference>
<feature type="region of interest" description="Disordered" evidence="1">
    <location>
        <begin position="33"/>
        <end position="53"/>
    </location>
</feature>
<evidence type="ECO:0000256" key="2">
    <source>
        <dbReference type="SAM" id="Phobius"/>
    </source>
</evidence>
<proteinExistence type="predicted"/>
<keyword evidence="4" id="KW-1185">Reference proteome</keyword>
<dbReference type="AlphaFoldDB" id="A0A7J7KAX8"/>
<comment type="caution">
    <text evidence="3">The sequence shown here is derived from an EMBL/GenBank/DDBJ whole genome shotgun (WGS) entry which is preliminary data.</text>
</comment>
<accession>A0A7J7KAX8</accession>
<protein>
    <submittedName>
        <fullName evidence="3">Uncharacterized protein</fullName>
    </submittedName>
</protein>
<dbReference type="Proteomes" id="UP000593567">
    <property type="component" value="Unassembled WGS sequence"/>
</dbReference>
<feature type="transmembrane region" description="Helical" evidence="2">
    <location>
        <begin position="6"/>
        <end position="27"/>
    </location>
</feature>
<evidence type="ECO:0000313" key="4">
    <source>
        <dbReference type="Proteomes" id="UP000593567"/>
    </source>
</evidence>
<reference evidence="3" key="1">
    <citation type="submission" date="2020-06" db="EMBL/GenBank/DDBJ databases">
        <title>Draft genome of Bugula neritina, a colonial animal packing powerful symbionts and potential medicines.</title>
        <authorList>
            <person name="Rayko M."/>
        </authorList>
    </citation>
    <scope>NUCLEOTIDE SEQUENCE [LARGE SCALE GENOMIC DNA]</scope>
    <source>
        <strain evidence="3">Kwan_BN1</strain>
    </source>
</reference>
<sequence>MKVPARTAVPFYTAVFLLIIINVYYWVTMEKAPERKRQSKSQLSRRESNPQNTFYSTLKDTSIICITIHLRRVHWKLDTFGSARKERKLRN</sequence>
<name>A0A7J7KAX8_BUGNE</name>